<dbReference type="Pfam" id="PF07715">
    <property type="entry name" value="Plug"/>
    <property type="match status" value="1"/>
</dbReference>
<dbReference type="KEGG" id="aue:C5O00_05720"/>
<protein>
    <recommendedName>
        <fullName evidence="3">TonB-dependent receptor plug domain-containing protein</fullName>
    </recommendedName>
</protein>
<dbReference type="Gene3D" id="1.25.40.10">
    <property type="entry name" value="Tetratricopeptide repeat domain"/>
    <property type="match status" value="1"/>
</dbReference>
<evidence type="ECO:0000259" key="3">
    <source>
        <dbReference type="Pfam" id="PF07715"/>
    </source>
</evidence>
<dbReference type="SUPFAM" id="SSF56935">
    <property type="entry name" value="Porins"/>
    <property type="match status" value="1"/>
</dbReference>
<dbReference type="RefSeq" id="WP_105215727.1">
    <property type="nucleotide sequence ID" value="NZ_CP027062.1"/>
</dbReference>
<dbReference type="InterPro" id="IPR037066">
    <property type="entry name" value="Plug_dom_sf"/>
</dbReference>
<dbReference type="Gene3D" id="2.170.130.10">
    <property type="entry name" value="TonB-dependent receptor, plug domain"/>
    <property type="match status" value="1"/>
</dbReference>
<dbReference type="InterPro" id="IPR011990">
    <property type="entry name" value="TPR-like_helical_dom_sf"/>
</dbReference>
<dbReference type="InterPro" id="IPR008969">
    <property type="entry name" value="CarboxyPept-like_regulatory"/>
</dbReference>
<keyword evidence="5" id="KW-1185">Reference proteome</keyword>
<organism evidence="4 5">
    <name type="scientific">Pukyongia salina</name>
    <dbReference type="NCBI Taxonomy" id="2094025"/>
    <lineage>
        <taxon>Bacteria</taxon>
        <taxon>Pseudomonadati</taxon>
        <taxon>Bacteroidota</taxon>
        <taxon>Flavobacteriia</taxon>
        <taxon>Flavobacteriales</taxon>
        <taxon>Flavobacteriaceae</taxon>
        <taxon>Pukyongia</taxon>
    </lineage>
</organism>
<dbReference type="InterPro" id="IPR019734">
    <property type="entry name" value="TPR_rpt"/>
</dbReference>
<dbReference type="SUPFAM" id="SSF49464">
    <property type="entry name" value="Carboxypeptidase regulatory domain-like"/>
    <property type="match status" value="1"/>
</dbReference>
<dbReference type="OrthoDB" id="1079187at2"/>
<feature type="repeat" description="TPR" evidence="1">
    <location>
        <begin position="349"/>
        <end position="382"/>
    </location>
</feature>
<reference evidence="4 5" key="1">
    <citation type="submission" date="2018-02" db="EMBL/GenBank/DDBJ databases">
        <title>Genomic analysis of the strain RR4-38 isolated from a seawater recirculating aquaculture system.</title>
        <authorList>
            <person name="Kim Y.-S."/>
            <person name="Jang Y.H."/>
            <person name="Kim K.-H."/>
        </authorList>
    </citation>
    <scope>NUCLEOTIDE SEQUENCE [LARGE SCALE GENOMIC DNA]</scope>
    <source>
        <strain evidence="4 5">RR4-38</strain>
    </source>
</reference>
<feature type="domain" description="TonB-dependent receptor plug" evidence="3">
    <location>
        <begin position="141"/>
        <end position="240"/>
    </location>
</feature>
<keyword evidence="2" id="KW-0732">Signal</keyword>
<evidence type="ECO:0000313" key="5">
    <source>
        <dbReference type="Proteomes" id="UP000238442"/>
    </source>
</evidence>
<dbReference type="InterPro" id="IPR012910">
    <property type="entry name" value="Plug_dom"/>
</dbReference>
<evidence type="ECO:0000256" key="1">
    <source>
        <dbReference type="PROSITE-ProRule" id="PRU00339"/>
    </source>
</evidence>
<accession>A0A2S0HVQ8</accession>
<feature type="signal peptide" evidence="2">
    <location>
        <begin position="1"/>
        <end position="18"/>
    </location>
</feature>
<evidence type="ECO:0000313" key="4">
    <source>
        <dbReference type="EMBL" id="AVI50696.1"/>
    </source>
</evidence>
<feature type="chain" id="PRO_5015391115" description="TonB-dependent receptor plug domain-containing protein" evidence="2">
    <location>
        <begin position="19"/>
        <end position="574"/>
    </location>
</feature>
<dbReference type="Proteomes" id="UP000238442">
    <property type="component" value="Chromosome"/>
</dbReference>
<proteinExistence type="predicted"/>
<name>A0A2S0HVQ8_9FLAO</name>
<sequence length="574" mass="65731">MKKVLLILIYICVSSVYSQDANLKEETSANNIDNLVYGVVYNEAGPIQGAMVRIKDTFEETRTAANGMYRILASKGDILEIRALGMLIKDTMVQDTRKIHIPLEPDGELLETIRILAKKGEKETVNTAFGEKKKAAVGYSTRNTINREEIRSDQLELWQILQKMPGVVVENPGGPNPLYKLRRTMEITIHGTTYPVLVVNGMLFEQNGQQPYVNVQQIKSIKVLNSLNATVKYGQLAAFGAIVIETDQGPEREYIEQPQLKQLSGNDYNEMISTLAEAREKSPKPEYVAQLEKAKDLDEARRIYLDLLKQTKPKSVSFYLEAGDYFRKWDPKFANEVVSNIAEIAPTNVKALKSLAYTYEAYGKDELATPIYERIVNLAPSEVQPYLDLARNYKQVGNYQLSATLYKQMVANSIPKVDFNEVGVIVFNEFKQLITLHKSKINFQDIPNELLRVGFKKDIRLVVEWNDPLADFELQFITPGKKYYPYLHNLYGDQDRLRQEIEQGFSIKEFDIEDADRGTWMINLKYSGIQDEINPTMLKYTLYRNYGLPTEERIVKIVKLQDLEEKVTLDSFVY</sequence>
<dbReference type="SUPFAM" id="SSF48452">
    <property type="entry name" value="TPR-like"/>
    <property type="match status" value="1"/>
</dbReference>
<gene>
    <name evidence="4" type="ORF">C5O00_05720</name>
</gene>
<dbReference type="AlphaFoldDB" id="A0A2S0HVQ8"/>
<dbReference type="PROSITE" id="PS50005">
    <property type="entry name" value="TPR"/>
    <property type="match status" value="1"/>
</dbReference>
<evidence type="ECO:0000256" key="2">
    <source>
        <dbReference type="SAM" id="SignalP"/>
    </source>
</evidence>
<dbReference type="EMBL" id="CP027062">
    <property type="protein sequence ID" value="AVI50696.1"/>
    <property type="molecule type" value="Genomic_DNA"/>
</dbReference>
<keyword evidence="1" id="KW-0802">TPR repeat</keyword>